<evidence type="ECO:0000313" key="3">
    <source>
        <dbReference type="Proteomes" id="UP000649617"/>
    </source>
</evidence>
<reference evidence="2" key="1">
    <citation type="submission" date="2021-02" db="EMBL/GenBank/DDBJ databases">
        <authorList>
            <person name="Dougan E. K."/>
            <person name="Rhodes N."/>
            <person name="Thang M."/>
            <person name="Chan C."/>
        </authorList>
    </citation>
    <scope>NUCLEOTIDE SEQUENCE</scope>
</reference>
<dbReference type="EMBL" id="CAJNIZ010046387">
    <property type="protein sequence ID" value="CAE7747105.1"/>
    <property type="molecule type" value="Genomic_DNA"/>
</dbReference>
<feature type="transmembrane region" description="Helical" evidence="1">
    <location>
        <begin position="100"/>
        <end position="119"/>
    </location>
</feature>
<name>A0A812XPG8_SYMPI</name>
<sequence length="342" mass="38552">MEMLQSMQPTRPEIIRGIPAFRVVQKAPQRWLQGKVNQLYACSEVTTELDEFWSHSWRTKMWTKYASVIFLTNGLPAFLVGTLAALVTGGLCAARVLPAWYVWCTPAGSLAYYLTMLCWRSKKKVFLDIACISQDDVRLKAEGLISMGAFLKRSKSFLVLWDATYVSRLWCMFEMAAFLNSRESDKGAQEKVLRLAESLVVCPVFVGPALLIGHLGLCMLFTLYLFSQVPLFPWGAVFMCGLAFPCLMLFAFAVIAHCRSIDVIQQQVRNFTIDKSWSQCCSLGHAMPGSGAPMVCDRAIILRCIAAWFGSTKSFESTVRDKVQTVLVHQLTYHVFSYLRLI</sequence>
<keyword evidence="1" id="KW-1133">Transmembrane helix</keyword>
<feature type="transmembrane region" description="Helical" evidence="1">
    <location>
        <begin position="65"/>
        <end position="88"/>
    </location>
</feature>
<accession>A0A812XPG8</accession>
<dbReference type="Proteomes" id="UP000649617">
    <property type="component" value="Unassembled WGS sequence"/>
</dbReference>
<evidence type="ECO:0000313" key="2">
    <source>
        <dbReference type="EMBL" id="CAE7747105.1"/>
    </source>
</evidence>
<dbReference type="OrthoDB" id="413265at2759"/>
<comment type="caution">
    <text evidence="2">The sequence shown here is derived from an EMBL/GenBank/DDBJ whole genome shotgun (WGS) entry which is preliminary data.</text>
</comment>
<protein>
    <submittedName>
        <fullName evidence="2">PRN1 protein</fullName>
    </submittedName>
</protein>
<keyword evidence="3" id="KW-1185">Reference proteome</keyword>
<feature type="transmembrane region" description="Helical" evidence="1">
    <location>
        <begin position="199"/>
        <end position="226"/>
    </location>
</feature>
<gene>
    <name evidence="2" type="primary">PRN1</name>
    <name evidence="2" type="ORF">SPIL2461_LOCUS21581</name>
</gene>
<organism evidence="2 3">
    <name type="scientific">Symbiodinium pilosum</name>
    <name type="common">Dinoflagellate</name>
    <dbReference type="NCBI Taxonomy" id="2952"/>
    <lineage>
        <taxon>Eukaryota</taxon>
        <taxon>Sar</taxon>
        <taxon>Alveolata</taxon>
        <taxon>Dinophyceae</taxon>
        <taxon>Suessiales</taxon>
        <taxon>Symbiodiniaceae</taxon>
        <taxon>Symbiodinium</taxon>
    </lineage>
</organism>
<evidence type="ECO:0000256" key="1">
    <source>
        <dbReference type="SAM" id="Phobius"/>
    </source>
</evidence>
<proteinExistence type="predicted"/>
<feature type="transmembrane region" description="Helical" evidence="1">
    <location>
        <begin position="232"/>
        <end position="256"/>
    </location>
</feature>
<dbReference type="AlphaFoldDB" id="A0A812XPG8"/>
<keyword evidence="1" id="KW-0812">Transmembrane</keyword>
<keyword evidence="1" id="KW-0472">Membrane</keyword>